<evidence type="ECO:0000259" key="6">
    <source>
        <dbReference type="Pfam" id="PF04932"/>
    </source>
</evidence>
<dbReference type="InterPro" id="IPR007016">
    <property type="entry name" value="O-antigen_ligase-rel_domated"/>
</dbReference>
<evidence type="ECO:0000256" key="1">
    <source>
        <dbReference type="ARBA" id="ARBA00004141"/>
    </source>
</evidence>
<proteinExistence type="predicted"/>
<keyword evidence="7" id="KW-0436">Ligase</keyword>
<feature type="transmembrane region" description="Helical" evidence="5">
    <location>
        <begin position="349"/>
        <end position="371"/>
    </location>
</feature>
<protein>
    <submittedName>
        <fullName evidence="7">O-antigen ligase family protein</fullName>
    </submittedName>
</protein>
<feature type="transmembrane region" description="Helical" evidence="5">
    <location>
        <begin position="377"/>
        <end position="396"/>
    </location>
</feature>
<gene>
    <name evidence="7" type="ORF">KDX31_14075</name>
</gene>
<evidence type="ECO:0000256" key="5">
    <source>
        <dbReference type="SAM" id="Phobius"/>
    </source>
</evidence>
<dbReference type="Proteomes" id="UP001059950">
    <property type="component" value="Chromosome"/>
</dbReference>
<evidence type="ECO:0000256" key="4">
    <source>
        <dbReference type="ARBA" id="ARBA00023136"/>
    </source>
</evidence>
<keyword evidence="3 5" id="KW-1133">Transmembrane helix</keyword>
<dbReference type="GO" id="GO:0016874">
    <property type="term" value="F:ligase activity"/>
    <property type="evidence" value="ECO:0007669"/>
    <property type="project" value="UniProtKB-KW"/>
</dbReference>
<keyword evidence="8" id="KW-1185">Reference proteome</keyword>
<evidence type="ECO:0000256" key="2">
    <source>
        <dbReference type="ARBA" id="ARBA00022692"/>
    </source>
</evidence>
<feature type="domain" description="O-antigen ligase-related" evidence="6">
    <location>
        <begin position="185"/>
        <end position="328"/>
    </location>
</feature>
<evidence type="ECO:0000256" key="3">
    <source>
        <dbReference type="ARBA" id="ARBA00022989"/>
    </source>
</evidence>
<evidence type="ECO:0000313" key="7">
    <source>
        <dbReference type="EMBL" id="UTW05400.1"/>
    </source>
</evidence>
<feature type="transmembrane region" description="Helical" evidence="5">
    <location>
        <begin position="60"/>
        <end position="80"/>
    </location>
</feature>
<keyword evidence="4 5" id="KW-0472">Membrane</keyword>
<feature type="transmembrane region" description="Helical" evidence="5">
    <location>
        <begin position="227"/>
        <end position="248"/>
    </location>
</feature>
<feature type="transmembrane region" description="Helical" evidence="5">
    <location>
        <begin position="203"/>
        <end position="220"/>
    </location>
</feature>
<dbReference type="InterPro" id="IPR051533">
    <property type="entry name" value="WaaL-like"/>
</dbReference>
<keyword evidence="2 5" id="KW-0812">Transmembrane</keyword>
<feature type="transmembrane region" description="Helical" evidence="5">
    <location>
        <begin position="137"/>
        <end position="159"/>
    </location>
</feature>
<dbReference type="Pfam" id="PF04932">
    <property type="entry name" value="Wzy_C"/>
    <property type="match status" value="1"/>
</dbReference>
<feature type="transmembrane region" description="Helical" evidence="5">
    <location>
        <begin position="320"/>
        <end position="337"/>
    </location>
</feature>
<dbReference type="EMBL" id="CP073344">
    <property type="protein sequence ID" value="UTW05400.1"/>
    <property type="molecule type" value="Genomic_DNA"/>
</dbReference>
<evidence type="ECO:0000313" key="8">
    <source>
        <dbReference type="Proteomes" id="UP001059950"/>
    </source>
</evidence>
<comment type="subcellular location">
    <subcellularLocation>
        <location evidence="1">Membrane</location>
        <topology evidence="1">Multi-pass membrane protein</topology>
    </subcellularLocation>
</comment>
<accession>A0ABY5GZF0</accession>
<dbReference type="PANTHER" id="PTHR37422">
    <property type="entry name" value="TEICHURONIC ACID BIOSYNTHESIS PROTEIN TUAE"/>
    <property type="match status" value="1"/>
</dbReference>
<name>A0ABY5GZF0_9GAMM</name>
<dbReference type="PANTHER" id="PTHR37422:SF13">
    <property type="entry name" value="LIPOPOLYSACCHARIDE BIOSYNTHESIS PROTEIN PA4999-RELATED"/>
    <property type="match status" value="1"/>
</dbReference>
<organism evidence="7 8">
    <name type="scientific">Amphritea atlantica</name>
    <dbReference type="NCBI Taxonomy" id="355243"/>
    <lineage>
        <taxon>Bacteria</taxon>
        <taxon>Pseudomonadati</taxon>
        <taxon>Pseudomonadota</taxon>
        <taxon>Gammaproteobacteria</taxon>
        <taxon>Oceanospirillales</taxon>
        <taxon>Oceanospirillaceae</taxon>
        <taxon>Amphritea</taxon>
    </lineage>
</organism>
<feature type="transmembrane region" description="Helical" evidence="5">
    <location>
        <begin position="180"/>
        <end position="197"/>
    </location>
</feature>
<reference evidence="7" key="1">
    <citation type="submission" date="2021-04" db="EMBL/GenBank/DDBJ databases">
        <title>Oceanospirillales bacteria with DddD are important DMSP degraders in coastal seawater.</title>
        <authorList>
            <person name="Liu J."/>
        </authorList>
    </citation>
    <scope>NUCLEOTIDE SEQUENCE</scope>
    <source>
        <strain evidence="7">GY6</strain>
    </source>
</reference>
<feature type="transmembrane region" description="Helical" evidence="5">
    <location>
        <begin position="92"/>
        <end position="117"/>
    </location>
</feature>
<sequence>MSVMVFALLACWLILHIRKQLTTGTAFSQSLPMLGLLLTAPLWAELQLTLDLSIDPANTLQSSLLGFALTGLFSLTLLMVRSKQRIRLLCYALVGSGLFQALYGSMMTLTGIEYLFFVPKESYFGTATGTFVNRNHLAGYLVLTLSVGIGLMISTLDGESASNWRDFFRRILTTLLGNKARLRIILVIMVAGLVMTHSRMGNTAFFASLAIAGVLALLLSKRSTKATIILIGSLIIIDIFVVGTFFGVEKVVQRLENSSEASETRDEVNTYTLGAIQDNLLTGSGAGTYYTNFPAYRQYDAGRGFYDHAHNDYFEFASDYGVVVTSCLMLAVLWAFISAIRAQIKRKTALMRGIAFSATMAIIALAMHSTVDFNLQIPANAATFVVILALGQISLYQKSRRR</sequence>